<evidence type="ECO:0000256" key="2">
    <source>
        <dbReference type="SAM" id="Phobius"/>
    </source>
</evidence>
<evidence type="ECO:0000313" key="3">
    <source>
        <dbReference type="EMBL" id="KAK4112637.1"/>
    </source>
</evidence>
<keyword evidence="4" id="KW-1185">Reference proteome</keyword>
<feature type="region of interest" description="Disordered" evidence="1">
    <location>
        <begin position="1"/>
        <end position="132"/>
    </location>
</feature>
<feature type="compositionally biased region" description="Low complexity" evidence="1">
    <location>
        <begin position="86"/>
        <end position="103"/>
    </location>
</feature>
<evidence type="ECO:0000256" key="1">
    <source>
        <dbReference type="SAM" id="MobiDB-lite"/>
    </source>
</evidence>
<protein>
    <submittedName>
        <fullName evidence="3">Uncharacterized protein</fullName>
    </submittedName>
</protein>
<comment type="caution">
    <text evidence="3">The sequence shown here is derived from an EMBL/GenBank/DDBJ whole genome shotgun (WGS) entry which is preliminary data.</text>
</comment>
<dbReference type="EMBL" id="MU853341">
    <property type="protein sequence ID" value="KAK4112637.1"/>
    <property type="molecule type" value="Genomic_DNA"/>
</dbReference>
<reference evidence="3" key="1">
    <citation type="journal article" date="2023" name="Mol. Phylogenet. Evol.">
        <title>Genome-scale phylogeny and comparative genomics of the fungal order Sordariales.</title>
        <authorList>
            <person name="Hensen N."/>
            <person name="Bonometti L."/>
            <person name="Westerberg I."/>
            <person name="Brannstrom I.O."/>
            <person name="Guillou S."/>
            <person name="Cros-Aarteil S."/>
            <person name="Calhoun S."/>
            <person name="Haridas S."/>
            <person name="Kuo A."/>
            <person name="Mondo S."/>
            <person name="Pangilinan J."/>
            <person name="Riley R."/>
            <person name="LaButti K."/>
            <person name="Andreopoulos B."/>
            <person name="Lipzen A."/>
            <person name="Chen C."/>
            <person name="Yan M."/>
            <person name="Daum C."/>
            <person name="Ng V."/>
            <person name="Clum A."/>
            <person name="Steindorff A."/>
            <person name="Ohm R.A."/>
            <person name="Martin F."/>
            <person name="Silar P."/>
            <person name="Natvig D.O."/>
            <person name="Lalanne C."/>
            <person name="Gautier V."/>
            <person name="Ament-Velasquez S.L."/>
            <person name="Kruys A."/>
            <person name="Hutchinson M.I."/>
            <person name="Powell A.J."/>
            <person name="Barry K."/>
            <person name="Miller A.N."/>
            <person name="Grigoriev I.V."/>
            <person name="Debuchy R."/>
            <person name="Gladieux P."/>
            <person name="Hiltunen Thoren M."/>
            <person name="Johannesson H."/>
        </authorList>
    </citation>
    <scope>NUCLEOTIDE SEQUENCE</scope>
    <source>
        <strain evidence="3">CBS 508.74</strain>
    </source>
</reference>
<feature type="compositionally biased region" description="Polar residues" evidence="1">
    <location>
        <begin position="13"/>
        <end position="39"/>
    </location>
</feature>
<dbReference type="AlphaFoldDB" id="A0AAN6TDX9"/>
<keyword evidence="2" id="KW-0472">Membrane</keyword>
<gene>
    <name evidence="3" type="ORF">N656DRAFT_844850</name>
</gene>
<sequence length="375" mass="40630">MDSQPRPPPDASPNGSTWNPPDTWNVLPQNQGPLNTSSLPYRPPPDNQNGTTYPVPPPSEGITPYHTASSLAPTLSSSKPPPPAHPSYNPLPQQYQPHQQQQQSNTLAHASPIPMPDPSPQQQQQQQPIIQQPTAPSFAVAVNGTQTAAPTAPIRSSTSTSSLSDARSAAEAALREYMNLQRQRAMVDKVGMVNGHNGAGLEAGDGYGGRGGGGGGEAARVGERLREQSGIVLGRLRGLAGDVGEVVGEAEGQRWRRVLVGGVFASIIPIVKALFRRPRHDEESSNDTEYAFKKSKRLISRILAATRRPGIATVAFFVFAVLYIFQNEVSLRVGRAVQKRVKRLLTKVEAGSEEITEDDLKLLKGWRWRVLVWTS</sequence>
<keyword evidence="2" id="KW-1133">Transmembrane helix</keyword>
<name>A0AAN6TDX9_9PEZI</name>
<accession>A0AAN6TDX9</accession>
<organism evidence="3 4">
    <name type="scientific">Canariomyces notabilis</name>
    <dbReference type="NCBI Taxonomy" id="2074819"/>
    <lineage>
        <taxon>Eukaryota</taxon>
        <taxon>Fungi</taxon>
        <taxon>Dikarya</taxon>
        <taxon>Ascomycota</taxon>
        <taxon>Pezizomycotina</taxon>
        <taxon>Sordariomycetes</taxon>
        <taxon>Sordariomycetidae</taxon>
        <taxon>Sordariales</taxon>
        <taxon>Chaetomiaceae</taxon>
        <taxon>Canariomyces</taxon>
    </lineage>
</organism>
<proteinExistence type="predicted"/>
<dbReference type="Proteomes" id="UP001302812">
    <property type="component" value="Unassembled WGS sequence"/>
</dbReference>
<evidence type="ECO:0000313" key="4">
    <source>
        <dbReference type="Proteomes" id="UP001302812"/>
    </source>
</evidence>
<feature type="compositionally biased region" description="Low complexity" evidence="1">
    <location>
        <begin position="67"/>
        <end position="78"/>
    </location>
</feature>
<feature type="compositionally biased region" description="Low complexity" evidence="1">
    <location>
        <begin position="120"/>
        <end position="132"/>
    </location>
</feature>
<keyword evidence="2" id="KW-0812">Transmembrane</keyword>
<feature type="transmembrane region" description="Helical" evidence="2">
    <location>
        <begin position="302"/>
        <end position="325"/>
    </location>
</feature>
<feature type="compositionally biased region" description="Pro residues" evidence="1">
    <location>
        <begin position="1"/>
        <end position="11"/>
    </location>
</feature>
<dbReference type="RefSeq" id="XP_064670207.1">
    <property type="nucleotide sequence ID" value="XM_064819167.1"/>
</dbReference>
<reference evidence="3" key="2">
    <citation type="submission" date="2023-05" db="EMBL/GenBank/DDBJ databases">
        <authorList>
            <consortium name="Lawrence Berkeley National Laboratory"/>
            <person name="Steindorff A."/>
            <person name="Hensen N."/>
            <person name="Bonometti L."/>
            <person name="Westerberg I."/>
            <person name="Brannstrom I.O."/>
            <person name="Guillou S."/>
            <person name="Cros-Aarteil S."/>
            <person name="Calhoun S."/>
            <person name="Haridas S."/>
            <person name="Kuo A."/>
            <person name="Mondo S."/>
            <person name="Pangilinan J."/>
            <person name="Riley R."/>
            <person name="Labutti K."/>
            <person name="Andreopoulos B."/>
            <person name="Lipzen A."/>
            <person name="Chen C."/>
            <person name="Yanf M."/>
            <person name="Daum C."/>
            <person name="Ng V."/>
            <person name="Clum A."/>
            <person name="Ohm R."/>
            <person name="Martin F."/>
            <person name="Silar P."/>
            <person name="Natvig D."/>
            <person name="Lalanne C."/>
            <person name="Gautier V."/>
            <person name="Ament-Velasquez S.L."/>
            <person name="Kruys A."/>
            <person name="Hutchinson M.I."/>
            <person name="Powell A.J."/>
            <person name="Barry K."/>
            <person name="Miller A.N."/>
            <person name="Grigoriev I.V."/>
            <person name="Debuchy R."/>
            <person name="Gladieux P."/>
            <person name="Thoren M.H."/>
            <person name="Johannesson H."/>
        </authorList>
    </citation>
    <scope>NUCLEOTIDE SEQUENCE</scope>
    <source>
        <strain evidence="3">CBS 508.74</strain>
    </source>
</reference>
<dbReference type="GeneID" id="89943293"/>